<evidence type="ECO:0000313" key="3">
    <source>
        <dbReference type="Proteomes" id="UP000183567"/>
    </source>
</evidence>
<dbReference type="Proteomes" id="UP000183567">
    <property type="component" value="Unassembled WGS sequence"/>
</dbReference>
<feature type="compositionally biased region" description="Basic and acidic residues" evidence="1">
    <location>
        <begin position="1"/>
        <end position="12"/>
    </location>
</feature>
<keyword evidence="3" id="KW-1185">Reference proteome</keyword>
<comment type="caution">
    <text evidence="2">The sequence shown here is derived from an EMBL/GenBank/DDBJ whole genome shotgun (WGS) entry which is preliminary data.</text>
</comment>
<reference evidence="2 3" key="1">
    <citation type="submission" date="2016-03" db="EMBL/GenBank/DDBJ databases">
        <title>Comparative genomics of the ectomycorrhizal sister species Rhizopogon vinicolor and Rhizopogon vesiculosus (Basidiomycota: Boletales) reveals a divergence of the mating type B locus.</title>
        <authorList>
            <person name="Mujic A.B."/>
            <person name="Kuo A."/>
            <person name="Tritt A."/>
            <person name="Lipzen A."/>
            <person name="Chen C."/>
            <person name="Johnson J."/>
            <person name="Sharma A."/>
            <person name="Barry K."/>
            <person name="Grigoriev I.V."/>
            <person name="Spatafora J.W."/>
        </authorList>
    </citation>
    <scope>NUCLEOTIDE SEQUENCE [LARGE SCALE GENOMIC DNA]</scope>
    <source>
        <strain evidence="2 3">AM-OR11-056</strain>
    </source>
</reference>
<dbReference type="OrthoDB" id="3048787at2759"/>
<accession>A0A1J8QAX9</accession>
<evidence type="ECO:0000256" key="1">
    <source>
        <dbReference type="SAM" id="MobiDB-lite"/>
    </source>
</evidence>
<proteinExistence type="predicted"/>
<evidence type="ECO:0000313" key="2">
    <source>
        <dbReference type="EMBL" id="OJA17815.1"/>
    </source>
</evidence>
<organism evidence="2 3">
    <name type="scientific">Rhizopogon vesiculosus</name>
    <dbReference type="NCBI Taxonomy" id="180088"/>
    <lineage>
        <taxon>Eukaryota</taxon>
        <taxon>Fungi</taxon>
        <taxon>Dikarya</taxon>
        <taxon>Basidiomycota</taxon>
        <taxon>Agaricomycotina</taxon>
        <taxon>Agaricomycetes</taxon>
        <taxon>Agaricomycetidae</taxon>
        <taxon>Boletales</taxon>
        <taxon>Suillineae</taxon>
        <taxon>Rhizopogonaceae</taxon>
        <taxon>Rhizopogon</taxon>
    </lineage>
</organism>
<dbReference type="EMBL" id="LVVM01001803">
    <property type="protein sequence ID" value="OJA17815.1"/>
    <property type="molecule type" value="Genomic_DNA"/>
</dbReference>
<sequence>MTTEKRKPRDKPAPYQRQLKKPKVKDAPATSAHPTTCTSSCPNLTLSDWLSVFAYVDAHPAMPQCDILTTVENEVATSLQDLKNRNRIFGEPPSLDEFLEPAEEQGVGDSLEFEGGDKAIVAAVKQELAERAGEVIEIESDEEEDPEPEVSRVETLALCRRLEGACLQFGLPTST</sequence>
<protein>
    <submittedName>
        <fullName evidence="2">Uncharacterized protein</fullName>
    </submittedName>
</protein>
<feature type="region of interest" description="Disordered" evidence="1">
    <location>
        <begin position="1"/>
        <end position="38"/>
    </location>
</feature>
<name>A0A1J8QAX9_9AGAM</name>
<gene>
    <name evidence="2" type="ORF">AZE42_08390</name>
</gene>
<dbReference type="AlphaFoldDB" id="A0A1J8QAX9"/>